<evidence type="ECO:0008006" key="3">
    <source>
        <dbReference type="Google" id="ProtNLM"/>
    </source>
</evidence>
<name>A0ABQ0C8A8_9PROT</name>
<dbReference type="PIRSF" id="PIRSF015268">
    <property type="entry name" value="Virulence_RhuM"/>
    <property type="match status" value="1"/>
</dbReference>
<comment type="caution">
    <text evidence="1">The sequence shown here is derived from an EMBL/GenBank/DDBJ whole genome shotgun (WGS) entry which is preliminary data.</text>
</comment>
<dbReference type="RefSeq" id="WP_420904814.1">
    <property type="nucleotide sequence ID" value="NZ_BAAFGK010000004.1"/>
</dbReference>
<reference evidence="1 2" key="1">
    <citation type="submission" date="2024-05" db="EMBL/GenBank/DDBJ databases">
        <authorList>
            <consortium name="Candidatus Magnetaquicoccaceae bacterium FCR-1 genome sequencing consortium"/>
            <person name="Shimoshige H."/>
            <person name="Shimamura S."/>
            <person name="Taoka A."/>
            <person name="Kobayashi H."/>
            <person name="Maekawa T."/>
        </authorList>
    </citation>
    <scope>NUCLEOTIDE SEQUENCE [LARGE SCALE GENOMIC DNA]</scope>
    <source>
        <strain evidence="1 2">FCR-1</strain>
    </source>
</reference>
<dbReference type="PANTHER" id="PTHR35810:SF1">
    <property type="entry name" value="CYTOPLASMIC PROTEIN"/>
    <property type="match status" value="1"/>
</dbReference>
<dbReference type="Proteomes" id="UP001628193">
    <property type="component" value="Unassembled WGS sequence"/>
</dbReference>
<evidence type="ECO:0000313" key="2">
    <source>
        <dbReference type="Proteomes" id="UP001628193"/>
    </source>
</evidence>
<proteinExistence type="predicted"/>
<gene>
    <name evidence="1" type="ORF">SIID45300_01428</name>
</gene>
<dbReference type="EMBL" id="BAAFGK010000004">
    <property type="protein sequence ID" value="GAB0057107.1"/>
    <property type="molecule type" value="Genomic_DNA"/>
</dbReference>
<dbReference type="PANTHER" id="PTHR35810">
    <property type="entry name" value="CYTOPLASMIC PROTEIN-RELATED"/>
    <property type="match status" value="1"/>
</dbReference>
<organism evidence="1 2">
    <name type="scientific">Candidatus Magnetaquiglobus chichijimensis</name>
    <dbReference type="NCBI Taxonomy" id="3141448"/>
    <lineage>
        <taxon>Bacteria</taxon>
        <taxon>Pseudomonadati</taxon>
        <taxon>Pseudomonadota</taxon>
        <taxon>Magnetococcia</taxon>
        <taxon>Magnetococcales</taxon>
        <taxon>Candidatus Magnetaquicoccaceae</taxon>
        <taxon>Candidatus Magnetaquiglobus</taxon>
    </lineage>
</organism>
<reference evidence="1 2" key="2">
    <citation type="submission" date="2024-09" db="EMBL/GenBank/DDBJ databases">
        <title>Draft genome sequence of Candidatus Magnetaquicoccaceae bacterium FCR-1.</title>
        <authorList>
            <person name="Shimoshige H."/>
            <person name="Shimamura S."/>
            <person name="Taoka A."/>
            <person name="Kobayashi H."/>
            <person name="Maekawa T."/>
        </authorList>
    </citation>
    <scope>NUCLEOTIDE SEQUENCE [LARGE SCALE GENOMIC DNA]</scope>
    <source>
        <strain evidence="1 2">FCR-1</strain>
    </source>
</reference>
<sequence length="356" mass="41445">MTTQASQPTGELLFYETEDGRTRVECRFVEESLWLSQALMAELFHKDIRTINEHLMNLFEEGELIPESTIRKFRIVRREGDREVSRLIEHYNLDAILAVGYRVRSARGAQFRRWATERLREYLVKGFTMDDQRLRNPPVAGSGIPDYFDELLERIRDIRASERRMYLRVLEIFKLAADYAPSSRETTAFFKHIQNKLHFAATGQTAPELIASRANHALPNMGVSTWKGEVVRKGDVIVAKNYLQESEITELNRIVVMWLDFAEDQAKRRKQVFLQDWERRLDEFLRFNDREVLLSPGKISRKDANDHAEAEYDLFAARRRAFLEAEGEHELIHALEDAAAKLPPQQINPAKRGKPS</sequence>
<accession>A0ABQ0C8A8</accession>
<keyword evidence="2" id="KW-1185">Reference proteome</keyword>
<evidence type="ECO:0000313" key="1">
    <source>
        <dbReference type="EMBL" id="GAB0057107.1"/>
    </source>
</evidence>
<protein>
    <recommendedName>
        <fullName evidence="3">Hydroxyacid dehydrogenase</fullName>
    </recommendedName>
</protein>
<dbReference type="InterPro" id="IPR011204">
    <property type="entry name" value="Virulence_RhuM-like"/>
</dbReference>
<dbReference type="Pfam" id="PF13310">
    <property type="entry name" value="Virulence_RhuM"/>
    <property type="match status" value="1"/>
</dbReference>